<dbReference type="InterPro" id="IPR001789">
    <property type="entry name" value="Sig_transdc_resp-reg_receiver"/>
</dbReference>
<evidence type="ECO:0000259" key="3">
    <source>
        <dbReference type="PROSITE" id="PS50110"/>
    </source>
</evidence>
<accession>A0ABU9E9K0</accession>
<evidence type="ECO:0000313" key="5">
    <source>
        <dbReference type="Proteomes" id="UP001484239"/>
    </source>
</evidence>
<reference evidence="4 5" key="1">
    <citation type="submission" date="2024-02" db="EMBL/GenBank/DDBJ databases">
        <title>A novel Gemmatimonadota bacterium.</title>
        <authorList>
            <person name="Du Z.-J."/>
            <person name="Ye Y.-Q."/>
        </authorList>
    </citation>
    <scope>NUCLEOTIDE SEQUENCE [LARGE SCALE GENOMIC DNA]</scope>
    <source>
        <strain evidence="4 5">DH-20</strain>
    </source>
</reference>
<dbReference type="Gene3D" id="3.40.50.2300">
    <property type="match status" value="1"/>
</dbReference>
<dbReference type="InterPro" id="IPR050595">
    <property type="entry name" value="Bact_response_regulator"/>
</dbReference>
<sequence length="138" mass="15402">MARILFVDDDQVEQLFAREVLAVHGHEMVCARDGEEALEVYLTEGMYIDAVVTDLAMPRLNGLRLIEALREIDPNVLILAASGRNADQLDLAENAGVSAVFYKPWDPARFLATLERLLESEAEEARAIPDWSFRKASA</sequence>
<proteinExistence type="predicted"/>
<dbReference type="PANTHER" id="PTHR44591">
    <property type="entry name" value="STRESS RESPONSE REGULATOR PROTEIN 1"/>
    <property type="match status" value="1"/>
</dbReference>
<gene>
    <name evidence="4" type="ORF">WI372_10560</name>
</gene>
<dbReference type="SUPFAM" id="SSF52172">
    <property type="entry name" value="CheY-like"/>
    <property type="match status" value="1"/>
</dbReference>
<evidence type="ECO:0000313" key="4">
    <source>
        <dbReference type="EMBL" id="MEK9501418.1"/>
    </source>
</evidence>
<evidence type="ECO:0000256" key="2">
    <source>
        <dbReference type="PROSITE-ProRule" id="PRU00169"/>
    </source>
</evidence>
<dbReference type="RefSeq" id="WP_405286900.1">
    <property type="nucleotide sequence ID" value="NZ_JBBHLI010000005.1"/>
</dbReference>
<dbReference type="InterPro" id="IPR011006">
    <property type="entry name" value="CheY-like_superfamily"/>
</dbReference>
<dbReference type="EMBL" id="JBBHLI010000005">
    <property type="protein sequence ID" value="MEK9501418.1"/>
    <property type="molecule type" value="Genomic_DNA"/>
</dbReference>
<dbReference type="SMART" id="SM00448">
    <property type="entry name" value="REC"/>
    <property type="match status" value="1"/>
</dbReference>
<keyword evidence="5" id="KW-1185">Reference proteome</keyword>
<dbReference type="Pfam" id="PF00072">
    <property type="entry name" value="Response_reg"/>
    <property type="match status" value="1"/>
</dbReference>
<feature type="modified residue" description="4-aspartylphosphate" evidence="2">
    <location>
        <position position="54"/>
    </location>
</feature>
<name>A0ABU9E9K0_9BACT</name>
<comment type="caution">
    <text evidence="4">The sequence shown here is derived from an EMBL/GenBank/DDBJ whole genome shotgun (WGS) entry which is preliminary data.</text>
</comment>
<protein>
    <submittedName>
        <fullName evidence="4">Response regulator</fullName>
    </submittedName>
</protein>
<dbReference type="PANTHER" id="PTHR44591:SF3">
    <property type="entry name" value="RESPONSE REGULATORY DOMAIN-CONTAINING PROTEIN"/>
    <property type="match status" value="1"/>
</dbReference>
<dbReference type="PROSITE" id="PS50110">
    <property type="entry name" value="RESPONSE_REGULATORY"/>
    <property type="match status" value="1"/>
</dbReference>
<organism evidence="4 5">
    <name type="scientific">Gaopeijia maritima</name>
    <dbReference type="NCBI Taxonomy" id="3119007"/>
    <lineage>
        <taxon>Bacteria</taxon>
        <taxon>Pseudomonadati</taxon>
        <taxon>Gemmatimonadota</taxon>
        <taxon>Longimicrobiia</taxon>
        <taxon>Gaopeijiales</taxon>
        <taxon>Gaopeijiaceae</taxon>
        <taxon>Gaopeijia</taxon>
    </lineage>
</organism>
<dbReference type="CDD" id="cd00156">
    <property type="entry name" value="REC"/>
    <property type="match status" value="1"/>
</dbReference>
<evidence type="ECO:0000256" key="1">
    <source>
        <dbReference type="ARBA" id="ARBA00022553"/>
    </source>
</evidence>
<keyword evidence="1 2" id="KW-0597">Phosphoprotein</keyword>
<feature type="domain" description="Response regulatory" evidence="3">
    <location>
        <begin position="3"/>
        <end position="118"/>
    </location>
</feature>
<dbReference type="Proteomes" id="UP001484239">
    <property type="component" value="Unassembled WGS sequence"/>
</dbReference>